<sequence>MSYDCLFHTCNLLYLQQLTTFIECLVANASHERTKHDMRVLFALLLTHCFGCVILQGINDKCTLNRFDDIKFWKKCIPTMYKNINICIKDNYTLRRSAHSLTNQFIFSHRQKMIPFKLKSKNFYTLQKYVRPPEKYHLRKLLIFGEQDISEYLSKLKKNSKRHVETTSRYFHLRQRKQSDSEDDEEPEKEYSYDWDDWDDWGAWSPCSVTCGCGQQVRWRHCITDDCIKGLKKAQIKTCHLRPCDKGFLSWLGIKL</sequence>
<dbReference type="Pfam" id="PF00090">
    <property type="entry name" value="TSP_1"/>
    <property type="match status" value="1"/>
</dbReference>
<dbReference type="EMBL" id="JAUDFV010000056">
    <property type="protein sequence ID" value="KAL2735952.1"/>
    <property type="molecule type" value="Genomic_DNA"/>
</dbReference>
<evidence type="ECO:0000313" key="2">
    <source>
        <dbReference type="Proteomes" id="UP001607302"/>
    </source>
</evidence>
<dbReference type="AlphaFoldDB" id="A0ABD2BT43"/>
<gene>
    <name evidence="1" type="ORF">V1478_002636</name>
</gene>
<comment type="caution">
    <text evidence="1">The sequence shown here is derived from an EMBL/GenBank/DDBJ whole genome shotgun (WGS) entry which is preliminary data.</text>
</comment>
<dbReference type="SMART" id="SM00209">
    <property type="entry name" value="TSP1"/>
    <property type="match status" value="1"/>
</dbReference>
<name>A0ABD2BT43_VESSQ</name>
<keyword evidence="2" id="KW-1185">Reference proteome</keyword>
<proteinExistence type="predicted"/>
<organism evidence="1 2">
    <name type="scientific">Vespula squamosa</name>
    <name type="common">Southern yellow jacket</name>
    <name type="synonym">Wasp</name>
    <dbReference type="NCBI Taxonomy" id="30214"/>
    <lineage>
        <taxon>Eukaryota</taxon>
        <taxon>Metazoa</taxon>
        <taxon>Ecdysozoa</taxon>
        <taxon>Arthropoda</taxon>
        <taxon>Hexapoda</taxon>
        <taxon>Insecta</taxon>
        <taxon>Pterygota</taxon>
        <taxon>Neoptera</taxon>
        <taxon>Endopterygota</taxon>
        <taxon>Hymenoptera</taxon>
        <taxon>Apocrita</taxon>
        <taxon>Aculeata</taxon>
        <taxon>Vespoidea</taxon>
        <taxon>Vespidae</taxon>
        <taxon>Vespinae</taxon>
        <taxon>Vespula</taxon>
    </lineage>
</organism>
<dbReference type="InterPro" id="IPR000884">
    <property type="entry name" value="TSP1_rpt"/>
</dbReference>
<dbReference type="Proteomes" id="UP001607302">
    <property type="component" value="Unassembled WGS sequence"/>
</dbReference>
<evidence type="ECO:0000313" key="1">
    <source>
        <dbReference type="EMBL" id="KAL2735952.1"/>
    </source>
</evidence>
<dbReference type="SUPFAM" id="SSF82895">
    <property type="entry name" value="TSP-1 type 1 repeat"/>
    <property type="match status" value="1"/>
</dbReference>
<reference evidence="1 2" key="1">
    <citation type="journal article" date="2024" name="Ann. Entomol. Soc. Am.">
        <title>Genomic analyses of the southern and eastern yellowjacket wasps (Hymenoptera: Vespidae) reveal evolutionary signatures of social life.</title>
        <authorList>
            <person name="Catto M.A."/>
            <person name="Caine P.B."/>
            <person name="Orr S.E."/>
            <person name="Hunt B.G."/>
            <person name="Goodisman M.A.D."/>
        </authorList>
    </citation>
    <scope>NUCLEOTIDE SEQUENCE [LARGE SCALE GENOMIC DNA]</scope>
    <source>
        <strain evidence="1">233</strain>
        <tissue evidence="1">Head and thorax</tissue>
    </source>
</reference>
<dbReference type="PROSITE" id="PS50092">
    <property type="entry name" value="TSP1"/>
    <property type="match status" value="1"/>
</dbReference>
<dbReference type="InterPro" id="IPR036383">
    <property type="entry name" value="TSP1_rpt_sf"/>
</dbReference>
<dbReference type="Gene3D" id="2.20.100.10">
    <property type="entry name" value="Thrombospondin type-1 (TSP1) repeat"/>
    <property type="match status" value="1"/>
</dbReference>
<protein>
    <submittedName>
        <fullName evidence="1">Uncharacterized protein</fullName>
    </submittedName>
</protein>
<accession>A0ABD2BT43</accession>